<organism evidence="3 4">
    <name type="scientific">Quercus suber</name>
    <name type="common">Cork oak</name>
    <dbReference type="NCBI Taxonomy" id="58331"/>
    <lineage>
        <taxon>Eukaryota</taxon>
        <taxon>Viridiplantae</taxon>
        <taxon>Streptophyta</taxon>
        <taxon>Embryophyta</taxon>
        <taxon>Tracheophyta</taxon>
        <taxon>Spermatophyta</taxon>
        <taxon>Magnoliopsida</taxon>
        <taxon>eudicotyledons</taxon>
        <taxon>Gunneridae</taxon>
        <taxon>Pentapetalae</taxon>
        <taxon>rosids</taxon>
        <taxon>fabids</taxon>
        <taxon>Fagales</taxon>
        <taxon>Fagaceae</taxon>
        <taxon>Quercus</taxon>
    </lineage>
</organism>
<feature type="domain" description="Association with the SNF1 complex (ASC)" evidence="2">
    <location>
        <begin position="352"/>
        <end position="432"/>
    </location>
</feature>
<dbReference type="PANTHER" id="PTHR46316">
    <property type="entry name" value="SNF1-RELATED PROTEIN KINASE REGULATORY SUBUNIT BETA-1"/>
    <property type="match status" value="1"/>
</dbReference>
<dbReference type="Pfam" id="PF04739">
    <property type="entry name" value="AMPKBI"/>
    <property type="match status" value="1"/>
</dbReference>
<comment type="caution">
    <text evidence="3">The sequence shown here is derived from an EMBL/GenBank/DDBJ whole genome shotgun (WGS) entry which is preliminary data.</text>
</comment>
<keyword evidence="4" id="KW-1185">Reference proteome</keyword>
<dbReference type="SMART" id="SM01010">
    <property type="entry name" value="AMPKBI"/>
    <property type="match status" value="1"/>
</dbReference>
<dbReference type="SUPFAM" id="SSF160219">
    <property type="entry name" value="AMPKBI-like"/>
    <property type="match status" value="1"/>
</dbReference>
<evidence type="ECO:0000256" key="1">
    <source>
        <dbReference type="ARBA" id="ARBA00010926"/>
    </source>
</evidence>
<dbReference type="PANTHER" id="PTHR46316:SF6">
    <property type="entry name" value="ASSOCIATION WITH THE SNF1 COMPLEX (ASC) DOMAIN-CONTAINING PROTEIN"/>
    <property type="match status" value="1"/>
</dbReference>
<evidence type="ECO:0000313" key="3">
    <source>
        <dbReference type="EMBL" id="KAK7856042.1"/>
    </source>
</evidence>
<name>A0AAW0LXU7_QUESU</name>
<gene>
    <name evidence="3" type="primary">KINB2_0</name>
    <name evidence="3" type="ORF">CFP56_025468</name>
</gene>
<reference evidence="3 4" key="1">
    <citation type="journal article" date="2018" name="Sci. Data">
        <title>The draft genome sequence of cork oak.</title>
        <authorList>
            <person name="Ramos A.M."/>
            <person name="Usie A."/>
            <person name="Barbosa P."/>
            <person name="Barros P.M."/>
            <person name="Capote T."/>
            <person name="Chaves I."/>
            <person name="Simoes F."/>
            <person name="Abreu I."/>
            <person name="Carrasquinho I."/>
            <person name="Faro C."/>
            <person name="Guimaraes J.B."/>
            <person name="Mendonca D."/>
            <person name="Nobrega F."/>
            <person name="Rodrigues L."/>
            <person name="Saibo N.J.M."/>
            <person name="Varela M.C."/>
            <person name="Egas C."/>
            <person name="Matos J."/>
            <person name="Miguel C.M."/>
            <person name="Oliveira M.M."/>
            <person name="Ricardo C.P."/>
            <person name="Goncalves S."/>
        </authorList>
    </citation>
    <scope>NUCLEOTIDE SEQUENCE [LARGE SCALE GENOMIC DNA]</scope>
    <source>
        <strain evidence="4">cv. HL8</strain>
    </source>
</reference>
<evidence type="ECO:0000313" key="4">
    <source>
        <dbReference type="Proteomes" id="UP000237347"/>
    </source>
</evidence>
<proteinExistence type="inferred from homology"/>
<comment type="similarity">
    <text evidence="1">Belongs to the 5'-AMP-activated protein kinase beta subunit family.</text>
</comment>
<dbReference type="InterPro" id="IPR006828">
    <property type="entry name" value="ASC_dom"/>
</dbReference>
<dbReference type="InterPro" id="IPR032640">
    <property type="entry name" value="AMPK1_CBM"/>
</dbReference>
<dbReference type="InterPro" id="IPR037256">
    <property type="entry name" value="ASC_dom_sf"/>
</dbReference>
<evidence type="ECO:0000259" key="2">
    <source>
        <dbReference type="SMART" id="SM01010"/>
    </source>
</evidence>
<dbReference type="GO" id="GO:0005737">
    <property type="term" value="C:cytoplasm"/>
    <property type="evidence" value="ECO:0007669"/>
    <property type="project" value="UniProtKB-ARBA"/>
</dbReference>
<accession>A0AAW0LXU7</accession>
<dbReference type="Gene3D" id="6.20.250.60">
    <property type="match status" value="1"/>
</dbReference>
<dbReference type="Proteomes" id="UP000237347">
    <property type="component" value="Unassembled WGS sequence"/>
</dbReference>
<dbReference type="InterPro" id="IPR043554">
    <property type="entry name" value="KINB"/>
</dbReference>
<dbReference type="AlphaFoldDB" id="A0AAW0LXU7"/>
<protein>
    <submittedName>
        <fullName evidence="3">Snf1-related protein kinase regulatory subunit beta-2</fullName>
    </submittedName>
</protein>
<sequence length="446" mass="49535">MAEDVINGLENIRLTMEKEEVITISDEGQKEEIEGCFLSLIGKSSRSPPRKSSTTTLQPLNAAGFDAQGVIVSSETLAAENESMKENPTKEDSHALGINVNLGIFTGCTEGIIDIEGIVMESMGPLNSVNNTEDQNLNGDNGSHEVALHHVDVRMPLPVGGHVGNKEQATEERNKNKGAYIVLEPPNFDNPNFYSFEAIAPRPQVNPYYDYVNVIDSNKELDLASMVFVTPMLTPHEFTPREFIESKMRHPLPGSRVHNENFFSGRLISVEITWEDLQNIGKIASVTMMLPLGIHYFCFIVDGELKCSLNLQRVSNSGGDHYNMLYLQEDALQLAAPANANGGPDLSEFECPPSPPSSYNNQLFSFDELAIEPPNLPQQLEEALVDMPPVPNHTQLNHLYCSKTNDADQSVMVNSTERFGARYVTRAVYKAAFKTKSWSKKFFFIE</sequence>
<dbReference type="EMBL" id="PKMF04000040">
    <property type="protein sequence ID" value="KAK7856042.1"/>
    <property type="molecule type" value="Genomic_DNA"/>
</dbReference>
<dbReference type="Pfam" id="PF16561">
    <property type="entry name" value="AMPK1_CBM"/>
    <property type="match status" value="1"/>
</dbReference>